<dbReference type="EMBL" id="CP138204">
    <property type="protein sequence ID" value="WPC76703.1"/>
    <property type="molecule type" value="Genomic_DNA"/>
</dbReference>
<dbReference type="SUPFAM" id="SSF141371">
    <property type="entry name" value="PilZ domain-like"/>
    <property type="match status" value="2"/>
</dbReference>
<evidence type="ECO:0000256" key="3">
    <source>
        <dbReference type="ARBA" id="ARBA00023143"/>
    </source>
</evidence>
<evidence type="ECO:0000313" key="6">
    <source>
        <dbReference type="EMBL" id="WPC76703.1"/>
    </source>
</evidence>
<evidence type="ECO:0000259" key="4">
    <source>
        <dbReference type="Pfam" id="PF07238"/>
    </source>
</evidence>
<keyword evidence="6" id="KW-0969">Cilium</keyword>
<keyword evidence="6" id="KW-0282">Flagellum</keyword>
<gene>
    <name evidence="6" type="ORF">R8Z52_19440</name>
</gene>
<evidence type="ECO:0000259" key="5">
    <source>
        <dbReference type="Pfam" id="PF12945"/>
    </source>
</evidence>
<dbReference type="InterPro" id="IPR009875">
    <property type="entry name" value="PilZ_domain"/>
</dbReference>
<keyword evidence="3" id="KW-0975">Bacterial flagellum</keyword>
<dbReference type="Proteomes" id="UP001304071">
    <property type="component" value="Chromosome 2"/>
</dbReference>
<dbReference type="Pfam" id="PF07238">
    <property type="entry name" value="PilZ"/>
    <property type="match status" value="1"/>
</dbReference>
<feature type="domain" description="PilZ" evidence="4">
    <location>
        <begin position="128"/>
        <end position="224"/>
    </location>
</feature>
<keyword evidence="2" id="KW-0547">Nucleotide-binding</keyword>
<evidence type="ECO:0000313" key="7">
    <source>
        <dbReference type="Proteomes" id="UP001304071"/>
    </source>
</evidence>
<evidence type="ECO:0000256" key="1">
    <source>
        <dbReference type="ARBA" id="ARBA00022636"/>
    </source>
</evidence>
<keyword evidence="7" id="KW-1185">Reference proteome</keyword>
<organism evidence="6 7">
    <name type="scientific">Vibrio porteresiae DSM 19223</name>
    <dbReference type="NCBI Taxonomy" id="1123496"/>
    <lineage>
        <taxon>Bacteria</taxon>
        <taxon>Pseudomonadati</taxon>
        <taxon>Pseudomonadota</taxon>
        <taxon>Gammaproteobacteria</taxon>
        <taxon>Vibrionales</taxon>
        <taxon>Vibrionaceae</taxon>
        <taxon>Vibrio</taxon>
    </lineage>
</organism>
<proteinExistence type="predicted"/>
<dbReference type="InterPro" id="IPR009926">
    <property type="entry name" value="T3SS_YcgR_PilZN"/>
</dbReference>
<keyword evidence="6" id="KW-0966">Cell projection</keyword>
<feature type="domain" description="Type III secretion system flagellar brake protein YcgR PilZN" evidence="5">
    <location>
        <begin position="35"/>
        <end position="121"/>
    </location>
</feature>
<accession>A0ABZ0QJL8</accession>
<evidence type="ECO:0000256" key="2">
    <source>
        <dbReference type="ARBA" id="ARBA00022741"/>
    </source>
</evidence>
<dbReference type="Gene3D" id="2.30.110.10">
    <property type="entry name" value="Electron Transport, Fmn-binding Protein, Chain A"/>
    <property type="match status" value="1"/>
</dbReference>
<protein>
    <submittedName>
        <fullName evidence="6">Flagellar brake protein</fullName>
    </submittedName>
</protein>
<name>A0ABZ0QJL8_9VIBR</name>
<dbReference type="Gene3D" id="2.40.10.220">
    <property type="entry name" value="predicted glycosyltransferase like domains"/>
    <property type="match status" value="1"/>
</dbReference>
<keyword evidence="1" id="KW-0973">c-di-GMP</keyword>
<sequence length="241" mass="27167">MDSQLTDLADSTHSPTEEATLHSSEALELIEHSSDITLNITTPVGRKFYCHAQFIGPHSSSVIFIEPPQISYDDWHDYFQEGFWLNAKAIGQRGFGAIIHFRSQIKFIQREPFPLVALSIPQSMKVRQLRKEPRYDVKIAARIISSATQRECEIRNLSKNGCQFSTPKLGHQFYLGEPLTLQVSDAAASKFDLPPLDGLICNIGHSGRNLLYGLRFNEEGRKSVQMLLKKLKFNGSKLSFG</sequence>
<dbReference type="RefSeq" id="WP_261897102.1">
    <property type="nucleotide sequence ID" value="NZ_AP024896.1"/>
</dbReference>
<reference evidence="6 7" key="1">
    <citation type="submission" date="2023-11" db="EMBL/GenBank/DDBJ databases">
        <title>Plant-associative lifestyle of Vibrio porteresiae and its evolutionary dynamics.</title>
        <authorList>
            <person name="Rameshkumar N."/>
            <person name="Kirti K."/>
        </authorList>
    </citation>
    <scope>NUCLEOTIDE SEQUENCE [LARGE SCALE GENOMIC DNA]</scope>
    <source>
        <strain evidence="6 7">MSSRF30</strain>
    </source>
</reference>
<dbReference type="Pfam" id="PF12945">
    <property type="entry name" value="PilZNR"/>
    <property type="match status" value="1"/>
</dbReference>
<dbReference type="InterPro" id="IPR012349">
    <property type="entry name" value="Split_barrel_FMN-bd"/>
</dbReference>